<dbReference type="SUPFAM" id="SSF82171">
    <property type="entry name" value="DPP6 N-terminal domain-like"/>
    <property type="match status" value="1"/>
</dbReference>
<dbReference type="InterPro" id="IPR011400">
    <property type="entry name" value="EIF3B"/>
</dbReference>
<dbReference type="Proteomes" id="UP000192578">
    <property type="component" value="Unassembled WGS sequence"/>
</dbReference>
<feature type="region of interest" description="Disordered" evidence="9">
    <location>
        <begin position="1"/>
        <end position="36"/>
    </location>
</feature>
<dbReference type="InterPro" id="IPR013979">
    <property type="entry name" value="TIF_beta_prop-like"/>
</dbReference>
<dbReference type="InterPro" id="IPR034363">
    <property type="entry name" value="eIF3B_RRM"/>
</dbReference>
<keyword evidence="2 7" id="KW-0963">Cytoplasm</keyword>
<evidence type="ECO:0000256" key="2">
    <source>
        <dbReference type="ARBA" id="ARBA00022490"/>
    </source>
</evidence>
<dbReference type="HAMAP" id="MF_03001">
    <property type="entry name" value="eIF3b"/>
    <property type="match status" value="1"/>
</dbReference>
<comment type="function">
    <text evidence="8">Component of the eukaryotic translation initiation factor 3 (eIF-3) complex, which is involved in protein synthesis and, together with other initiation factors, stimulates binding of mRNA and methionyl-tRNAi to the 40S ribosome.</text>
</comment>
<dbReference type="GO" id="GO:0003743">
    <property type="term" value="F:translation initiation factor activity"/>
    <property type="evidence" value="ECO:0007669"/>
    <property type="project" value="UniProtKB-UniRule"/>
</dbReference>
<keyword evidence="12" id="KW-1185">Reference proteome</keyword>
<reference evidence="12" key="1">
    <citation type="submission" date="2017-01" db="EMBL/GenBank/DDBJ databases">
        <title>Comparative genomics of anhydrobiosis in the tardigrade Hypsibius dujardini.</title>
        <authorList>
            <person name="Yoshida Y."/>
            <person name="Koutsovoulos G."/>
            <person name="Laetsch D."/>
            <person name="Stevens L."/>
            <person name="Kumar S."/>
            <person name="Horikawa D."/>
            <person name="Ishino K."/>
            <person name="Komine S."/>
            <person name="Tomita M."/>
            <person name="Blaxter M."/>
            <person name="Arakawa K."/>
        </authorList>
    </citation>
    <scope>NUCLEOTIDE SEQUENCE [LARGE SCALE GENOMIC DNA]</scope>
    <source>
        <strain evidence="12">Z151</strain>
    </source>
</reference>
<evidence type="ECO:0000256" key="9">
    <source>
        <dbReference type="SAM" id="MobiDB-lite"/>
    </source>
</evidence>
<dbReference type="Pfam" id="PF08662">
    <property type="entry name" value="eIF2A"/>
    <property type="match status" value="1"/>
</dbReference>
<dbReference type="Gene3D" id="2.130.10.10">
    <property type="entry name" value="YVTN repeat-like/Quinoprotein amine dehydrogenase"/>
    <property type="match status" value="1"/>
</dbReference>
<dbReference type="SUPFAM" id="SSF54928">
    <property type="entry name" value="RNA-binding domain, RBD"/>
    <property type="match status" value="1"/>
</dbReference>
<accession>A0A1W0X395</accession>
<dbReference type="GO" id="GO:0033290">
    <property type="term" value="C:eukaryotic 48S preinitiation complex"/>
    <property type="evidence" value="ECO:0007669"/>
    <property type="project" value="UniProtKB-UniRule"/>
</dbReference>
<evidence type="ECO:0000313" key="12">
    <source>
        <dbReference type="Proteomes" id="UP000192578"/>
    </source>
</evidence>
<feature type="compositionally biased region" description="Basic and acidic residues" evidence="9">
    <location>
        <begin position="12"/>
        <end position="29"/>
    </location>
</feature>
<evidence type="ECO:0000256" key="6">
    <source>
        <dbReference type="ARBA" id="ARBA00022917"/>
    </source>
</evidence>
<dbReference type="PANTHER" id="PTHR14068:SF0">
    <property type="entry name" value="EUKARYOTIC TRANSLATION INITIATION FACTOR 3 SUBUNIT B"/>
    <property type="match status" value="1"/>
</dbReference>
<comment type="function">
    <text evidence="7">RNA-binding component of the eukaryotic translation initiation factor 3 (eIF-3) complex, which is involved in protein synthesis of a specialized repertoire of mRNAs and, together with other initiation factors, stimulates binding of mRNA and methionyl-tRNAi to the 40S ribosome. The eIF-3 complex specifically targets and initiates translation of a subset of mRNAs involved in cell proliferation.</text>
</comment>
<dbReference type="InterPro" id="IPR035979">
    <property type="entry name" value="RBD_domain_sf"/>
</dbReference>
<dbReference type="InterPro" id="IPR012677">
    <property type="entry name" value="Nucleotide-bd_a/b_plait_sf"/>
</dbReference>
<evidence type="ECO:0000259" key="10">
    <source>
        <dbReference type="PROSITE" id="PS50102"/>
    </source>
</evidence>
<evidence type="ECO:0000256" key="3">
    <source>
        <dbReference type="ARBA" id="ARBA00022540"/>
    </source>
</evidence>
<gene>
    <name evidence="11" type="ORF">BV898_04174</name>
</gene>
<evidence type="ECO:0000256" key="5">
    <source>
        <dbReference type="ARBA" id="ARBA00022884"/>
    </source>
</evidence>
<evidence type="ECO:0000313" key="11">
    <source>
        <dbReference type="EMBL" id="OQV21963.1"/>
    </source>
</evidence>
<keyword evidence="4" id="KW-0853">WD repeat</keyword>
<dbReference type="GO" id="GO:0031369">
    <property type="term" value="F:translation initiation factor binding"/>
    <property type="evidence" value="ECO:0007669"/>
    <property type="project" value="InterPro"/>
</dbReference>
<feature type="domain" description="RRM" evidence="10">
    <location>
        <begin position="59"/>
        <end position="151"/>
    </location>
</feature>
<dbReference type="Pfam" id="PF00076">
    <property type="entry name" value="RRM_1"/>
    <property type="match status" value="1"/>
</dbReference>
<dbReference type="EMBL" id="MTYJ01000020">
    <property type="protein sequence ID" value="OQV21963.1"/>
    <property type="molecule type" value="Genomic_DNA"/>
</dbReference>
<name>A0A1W0X395_HYPEX</name>
<dbReference type="PIRSF" id="PIRSF036424">
    <property type="entry name" value="eIF3b"/>
    <property type="match status" value="1"/>
</dbReference>
<evidence type="ECO:0000256" key="4">
    <source>
        <dbReference type="ARBA" id="ARBA00022574"/>
    </source>
</evidence>
<dbReference type="PROSITE" id="PS50102">
    <property type="entry name" value="RRM"/>
    <property type="match status" value="1"/>
</dbReference>
<evidence type="ECO:0000256" key="8">
    <source>
        <dbReference type="PIRNR" id="PIRNR036424"/>
    </source>
</evidence>
<comment type="subcellular location">
    <subcellularLocation>
        <location evidence="1 7 8">Cytoplasm</location>
    </subcellularLocation>
</comment>
<proteinExistence type="inferred from homology"/>
<dbReference type="OrthoDB" id="10250414at2759"/>
<dbReference type="AlphaFoldDB" id="A0A1W0X395"/>
<dbReference type="GO" id="GO:0005852">
    <property type="term" value="C:eukaryotic translation initiation factor 3 complex"/>
    <property type="evidence" value="ECO:0007669"/>
    <property type="project" value="UniProtKB-UniRule"/>
</dbReference>
<comment type="subunit">
    <text evidence="7 8">Component of the eukaryotic translation initiation factor 3 (eIF-3) complex.</text>
</comment>
<dbReference type="GO" id="GO:0001732">
    <property type="term" value="P:formation of cytoplasmic translation initiation complex"/>
    <property type="evidence" value="ECO:0007669"/>
    <property type="project" value="UniProtKB-UniRule"/>
</dbReference>
<dbReference type="GO" id="GO:0003723">
    <property type="term" value="F:RNA binding"/>
    <property type="evidence" value="ECO:0007669"/>
    <property type="project" value="UniProtKB-UniRule"/>
</dbReference>
<evidence type="ECO:0000256" key="7">
    <source>
        <dbReference type="HAMAP-Rule" id="MF_03001"/>
    </source>
</evidence>
<comment type="similarity">
    <text evidence="7 8">Belongs to the eIF-3 subunit B family.</text>
</comment>
<comment type="caution">
    <text evidence="11">The sequence shown here is derived from an EMBL/GenBank/DDBJ whole genome shotgun (WGS) entry which is preliminary data.</text>
</comment>
<dbReference type="PANTHER" id="PTHR14068">
    <property type="entry name" value="EUKARYOTIC TRANSLATION INITIATION FACTOR 3 EIF3 -RELATED"/>
    <property type="match status" value="1"/>
</dbReference>
<dbReference type="GO" id="GO:0016282">
    <property type="term" value="C:eukaryotic 43S preinitiation complex"/>
    <property type="evidence" value="ECO:0007669"/>
    <property type="project" value="UniProtKB-UniRule"/>
</dbReference>
<dbReference type="Gene3D" id="3.30.70.330">
    <property type="match status" value="1"/>
</dbReference>
<keyword evidence="3 7" id="KW-0396">Initiation factor</keyword>
<keyword evidence="5 7" id="KW-0694">RNA-binding</keyword>
<protein>
    <recommendedName>
        <fullName evidence="7 8">Eukaryotic translation initiation factor 3 subunit B</fullName>
        <shortName evidence="7 8">eIF3b</shortName>
    </recommendedName>
    <alternativeName>
        <fullName evidence="7">Eukaryotic translation initiation factor 3 subunit 9</fullName>
    </alternativeName>
</protein>
<evidence type="ECO:0000256" key="1">
    <source>
        <dbReference type="ARBA" id="ARBA00004496"/>
    </source>
</evidence>
<keyword evidence="6 7" id="KW-0648">Protein biosynthesis</keyword>
<dbReference type="CDD" id="cd12278">
    <property type="entry name" value="RRM_eIF3B"/>
    <property type="match status" value="1"/>
</dbReference>
<organism evidence="11 12">
    <name type="scientific">Hypsibius exemplaris</name>
    <name type="common">Freshwater tardigrade</name>
    <dbReference type="NCBI Taxonomy" id="2072580"/>
    <lineage>
        <taxon>Eukaryota</taxon>
        <taxon>Metazoa</taxon>
        <taxon>Ecdysozoa</taxon>
        <taxon>Tardigrada</taxon>
        <taxon>Eutardigrada</taxon>
        <taxon>Parachela</taxon>
        <taxon>Hypsibioidea</taxon>
        <taxon>Hypsibiidae</taxon>
        <taxon>Hypsibius</taxon>
    </lineage>
</organism>
<dbReference type="InterPro" id="IPR015943">
    <property type="entry name" value="WD40/YVTN_repeat-like_dom_sf"/>
</dbReference>
<sequence>MDPRKRSSASRSDTHHHGGHYENGADYRDPPGYVDDIKDDELMADILKEEPGKSAGMESVIIIDGLPVVPAEQKDRQEKLKNVVRKLIIQHTKCTQSDFLEEVYPVEEDGSTKGFAFFEFTEPEFAKLAIQGMNGYKFDKQHTLAVDLFIDFDKYASYPDEWEEPAVRPFKEHGNLRYWLESEDCYDQYLLIYGSHSGCEEAAVYANTPVEPTQLEHRDHWTDYQAIWSPLGTYLATFHQKGLALWGGKEHKQITRFAHQHVSDAMFSPKERYILTIRPKPDFLPVDDQSMILWDVVTSAKKKAFSWDSKERPSASSVKWSPDENFFGLMSKDAINIYETETFGLQNKKSHSIPGLADFTWSPTQNYLAYWVKEITDIPARLGLMDVTSRTDVRSKQLFSVTDCQFYWQKNGEYMAVKVNRYKHIKRGKGPNAPVEYAGLYYNLEIFVLTTKKEVPVESVEIRDPIIDIAWEPNGNKLVVLTVAESVTSVSFYSGRLDHKFELIKKIPLRHKVDRISWSPMGQFVVLHTSASSSVGYLVFIDTADLSILADVEHFVLSEVQWDPTGRYLTAITMGNNKKDNGYTLYSFQGRYVRNEKVEGLSMFTWRPRPPTLLSLEKQKEIKKNLKKYTPEFEARDKMLLNKASKEVAERRKRQMDEFMDFLTVKQHAFQSARHKRIALRGGIDTEEIDAHPEELVEEKLEIILSVTSTPLE</sequence>
<dbReference type="InterPro" id="IPR000504">
    <property type="entry name" value="RRM_dom"/>
</dbReference>